<dbReference type="InterPro" id="IPR011013">
    <property type="entry name" value="Gal_mutarotase_sf_dom"/>
</dbReference>
<dbReference type="Pfam" id="PF03636">
    <property type="entry name" value="Glyco_hydro_65N"/>
    <property type="match status" value="1"/>
</dbReference>
<dbReference type="GO" id="GO:0030246">
    <property type="term" value="F:carbohydrate binding"/>
    <property type="evidence" value="ECO:0007669"/>
    <property type="project" value="InterPro"/>
</dbReference>
<gene>
    <name evidence="3" type="ORF">SHKM778_52470</name>
</gene>
<name>A0AAT9HN30_9ACTN</name>
<proteinExistence type="predicted"/>
<feature type="region of interest" description="Disordered" evidence="1">
    <location>
        <begin position="141"/>
        <end position="173"/>
    </location>
</feature>
<dbReference type="GO" id="GO:0005975">
    <property type="term" value="P:carbohydrate metabolic process"/>
    <property type="evidence" value="ECO:0007669"/>
    <property type="project" value="InterPro"/>
</dbReference>
<dbReference type="InterPro" id="IPR005196">
    <property type="entry name" value="Glyco_hydro_65_N"/>
</dbReference>
<feature type="domain" description="Glycoside hydrolase family 65 N-terminal" evidence="2">
    <location>
        <begin position="2"/>
        <end position="146"/>
    </location>
</feature>
<feature type="compositionally biased region" description="Low complexity" evidence="1">
    <location>
        <begin position="161"/>
        <end position="173"/>
    </location>
</feature>
<reference evidence="3" key="1">
    <citation type="submission" date="2024-06" db="EMBL/GenBank/DDBJ databases">
        <authorList>
            <consortium name="consrtm"/>
            <person name="Uemura M."/>
            <person name="Terahara T."/>
        </authorList>
    </citation>
    <scope>NUCLEOTIDE SEQUENCE</scope>
    <source>
        <strain evidence="3">KM77-8</strain>
    </source>
</reference>
<sequence>MLDHGQTLRLSSGLLERRTRYGLGGGRTLLVRQHRFVHMADPHLAGLRTEFTVEGFAGPLETEAALDGDVTNSGVPRYRDLDGRHLTHVLTGTTAADTVWLRCRTRTSDVRIALAARLTSPEPVVNRHDRPRALQTTRLELAPGRRSPSTRSSPCTPPATPRSATRCTPPWTG</sequence>
<dbReference type="Gene3D" id="2.70.98.40">
    <property type="entry name" value="Glycoside hydrolase, family 65, N-terminal domain"/>
    <property type="match status" value="1"/>
</dbReference>
<dbReference type="AlphaFoldDB" id="A0AAT9HN30"/>
<protein>
    <recommendedName>
        <fullName evidence="2">Glycoside hydrolase family 65 N-terminal domain-containing protein</fullName>
    </recommendedName>
</protein>
<dbReference type="SUPFAM" id="SSF74650">
    <property type="entry name" value="Galactose mutarotase-like"/>
    <property type="match status" value="1"/>
</dbReference>
<evidence type="ECO:0000313" key="3">
    <source>
        <dbReference type="EMBL" id="BFO18859.1"/>
    </source>
</evidence>
<dbReference type="EMBL" id="AP035768">
    <property type="protein sequence ID" value="BFO18859.1"/>
    <property type="molecule type" value="Genomic_DNA"/>
</dbReference>
<dbReference type="InterPro" id="IPR037018">
    <property type="entry name" value="GH65_N"/>
</dbReference>
<accession>A0AAT9HN30</accession>
<reference evidence="3" key="2">
    <citation type="submission" date="2024-07" db="EMBL/GenBank/DDBJ databases">
        <title>Streptomyces haneummycinica sp. nov., a new antibiotic-producing actinobacterium isolated from marine sediment.</title>
        <authorList>
            <person name="Uemura M."/>
            <person name="Hamada M."/>
            <person name="Hirano S."/>
            <person name="Kobayashi K."/>
            <person name="Ohshiro T."/>
            <person name="Kobayashi T."/>
            <person name="Terahara T."/>
        </authorList>
    </citation>
    <scope>NUCLEOTIDE SEQUENCE</scope>
    <source>
        <strain evidence="3">KM77-8</strain>
    </source>
</reference>
<evidence type="ECO:0000256" key="1">
    <source>
        <dbReference type="SAM" id="MobiDB-lite"/>
    </source>
</evidence>
<evidence type="ECO:0000259" key="2">
    <source>
        <dbReference type="Pfam" id="PF03636"/>
    </source>
</evidence>
<dbReference type="GO" id="GO:0003824">
    <property type="term" value="F:catalytic activity"/>
    <property type="evidence" value="ECO:0007669"/>
    <property type="project" value="InterPro"/>
</dbReference>
<organism evidence="3">
    <name type="scientific">Streptomyces haneummycinicus</name>
    <dbReference type="NCBI Taxonomy" id="3074435"/>
    <lineage>
        <taxon>Bacteria</taxon>
        <taxon>Bacillati</taxon>
        <taxon>Actinomycetota</taxon>
        <taxon>Actinomycetes</taxon>
        <taxon>Kitasatosporales</taxon>
        <taxon>Streptomycetaceae</taxon>
        <taxon>Streptomyces</taxon>
    </lineage>
</organism>
<feature type="compositionally biased region" description="Low complexity" evidence="1">
    <location>
        <begin position="145"/>
        <end position="154"/>
    </location>
</feature>